<dbReference type="InterPro" id="IPR050386">
    <property type="entry name" value="Glycosyl_hydrolase_5"/>
</dbReference>
<dbReference type="EMBL" id="JBAWKB010000001">
    <property type="protein sequence ID" value="MFH6771160.1"/>
    <property type="molecule type" value="Genomic_DNA"/>
</dbReference>
<evidence type="ECO:0000256" key="4">
    <source>
        <dbReference type="ARBA" id="ARBA00022801"/>
    </source>
</evidence>
<keyword evidence="4 9" id="KW-0378">Hydrolase</keyword>
<dbReference type="PROSITE" id="PS50915">
    <property type="entry name" value="CRYSTALLIN_BETA_GAMMA"/>
    <property type="match status" value="1"/>
</dbReference>
<feature type="domain" description="Beta/gamma crystallin 'Greek key'" evidence="10">
    <location>
        <begin position="354"/>
        <end position="398"/>
    </location>
</feature>
<dbReference type="Gene3D" id="2.60.20.10">
    <property type="entry name" value="Crystallins"/>
    <property type="match status" value="1"/>
</dbReference>
<comment type="similarity">
    <text evidence="1 9">Belongs to the glycosyl hydrolase 5 (cellulase A) family.</text>
</comment>
<dbReference type="Gene3D" id="3.20.20.80">
    <property type="entry name" value="Glycosidases"/>
    <property type="match status" value="1"/>
</dbReference>
<dbReference type="Pfam" id="PF00150">
    <property type="entry name" value="Cellulase"/>
    <property type="match status" value="1"/>
</dbReference>
<evidence type="ECO:0000256" key="1">
    <source>
        <dbReference type="ARBA" id="ARBA00005641"/>
    </source>
</evidence>
<keyword evidence="8" id="KW-0624">Polysaccharide degradation</keyword>
<keyword evidence="5" id="KW-0136">Cellulose degradation</keyword>
<dbReference type="PROSITE" id="PS51257">
    <property type="entry name" value="PROKAR_LIPOPROTEIN"/>
    <property type="match status" value="1"/>
</dbReference>
<keyword evidence="3" id="KW-0677">Repeat</keyword>
<dbReference type="PANTHER" id="PTHR31297:SF41">
    <property type="entry name" value="ENDOGLUCANASE, PUTATIVE (AFU_ORTHOLOGUE AFUA_5G01830)-RELATED"/>
    <property type="match status" value="1"/>
</dbReference>
<evidence type="ECO:0000313" key="11">
    <source>
        <dbReference type="EMBL" id="MFH6771160.1"/>
    </source>
</evidence>
<evidence type="ECO:0000313" key="12">
    <source>
        <dbReference type="Proteomes" id="UP001610100"/>
    </source>
</evidence>
<dbReference type="SUPFAM" id="SSF51445">
    <property type="entry name" value="(Trans)glycosidases"/>
    <property type="match status" value="1"/>
</dbReference>
<evidence type="ECO:0000256" key="5">
    <source>
        <dbReference type="ARBA" id="ARBA00023001"/>
    </source>
</evidence>
<reference evidence="11 12" key="1">
    <citation type="submission" date="2024-02" db="EMBL/GenBank/DDBJ databases">
        <title>A Gaetbulibacter species isolated from tidal flats and genomic insights of their niches.</title>
        <authorList>
            <person name="Ye Y."/>
        </authorList>
    </citation>
    <scope>NUCLEOTIDE SEQUENCE [LARGE SCALE GENOMIC DNA]</scope>
    <source>
        <strain evidence="11 12">KYW382</strain>
    </source>
</reference>
<dbReference type="InterPro" id="IPR017853">
    <property type="entry name" value="GH"/>
</dbReference>
<dbReference type="InterPro" id="IPR001547">
    <property type="entry name" value="Glyco_hydro_5"/>
</dbReference>
<dbReference type="InterPro" id="IPR001064">
    <property type="entry name" value="Beta/gamma_crystallin"/>
</dbReference>
<comment type="similarity">
    <text evidence="2">Belongs to the beta/gamma-crystallin family.</text>
</comment>
<organism evidence="11 12">
    <name type="scientific">Gaetbulibacter aestuarii</name>
    <dbReference type="NCBI Taxonomy" id="1502358"/>
    <lineage>
        <taxon>Bacteria</taxon>
        <taxon>Pseudomonadati</taxon>
        <taxon>Bacteroidota</taxon>
        <taxon>Flavobacteriia</taxon>
        <taxon>Flavobacteriales</taxon>
        <taxon>Flavobacteriaceae</taxon>
        <taxon>Gaetbulibacter</taxon>
    </lineage>
</organism>
<protein>
    <submittedName>
        <fullName evidence="11">Cellulase family glycosylhydrolase</fullName>
    </submittedName>
</protein>
<keyword evidence="6" id="KW-0119">Carbohydrate metabolism</keyword>
<evidence type="ECO:0000259" key="10">
    <source>
        <dbReference type="PROSITE" id="PS50915"/>
    </source>
</evidence>
<evidence type="ECO:0000256" key="3">
    <source>
        <dbReference type="ARBA" id="ARBA00022737"/>
    </source>
</evidence>
<dbReference type="Proteomes" id="UP001610100">
    <property type="component" value="Unassembled WGS sequence"/>
</dbReference>
<evidence type="ECO:0000256" key="8">
    <source>
        <dbReference type="ARBA" id="ARBA00023326"/>
    </source>
</evidence>
<dbReference type="RefSeq" id="WP_344740116.1">
    <property type="nucleotide sequence ID" value="NZ_BAABAY010000001.1"/>
</dbReference>
<name>A0ABW7MWF7_9FLAO</name>
<evidence type="ECO:0000256" key="9">
    <source>
        <dbReference type="RuleBase" id="RU361153"/>
    </source>
</evidence>
<accession>A0ABW7MWF7</accession>
<dbReference type="SUPFAM" id="SSF49695">
    <property type="entry name" value="gamma-Crystallin-like"/>
    <property type="match status" value="1"/>
</dbReference>
<dbReference type="InterPro" id="IPR011024">
    <property type="entry name" value="G_crystallin-like"/>
</dbReference>
<evidence type="ECO:0000256" key="6">
    <source>
        <dbReference type="ARBA" id="ARBA00023277"/>
    </source>
</evidence>
<comment type="caution">
    <text evidence="11">The sequence shown here is derived from an EMBL/GenBank/DDBJ whole genome shotgun (WGS) entry which is preliminary data.</text>
</comment>
<dbReference type="PANTHER" id="PTHR31297">
    <property type="entry name" value="GLUCAN ENDO-1,6-BETA-GLUCOSIDASE B"/>
    <property type="match status" value="1"/>
</dbReference>
<proteinExistence type="inferred from homology"/>
<evidence type="ECO:0000256" key="2">
    <source>
        <dbReference type="ARBA" id="ARBA00009646"/>
    </source>
</evidence>
<keyword evidence="7 9" id="KW-0326">Glycosidase</keyword>
<evidence type="ECO:0000256" key="7">
    <source>
        <dbReference type="ARBA" id="ARBA00023295"/>
    </source>
</evidence>
<gene>
    <name evidence="11" type="ORF">V8G58_04375</name>
</gene>
<sequence>MKLKPLFTVFFICILFLSCEKGSSDLITSNTNPTQNDTLKGPGATKGSGLLPVDYVAQLGKGFDVTWAEFSKYMDLFNEQVVIDFHEAGFTNVRIRVQDEDLGPDFISMLKGQVDFCLAHNIYPIIAYQGHYIEDTATSDADAKDHLTTWWRKLALEFKDYSENLTFNIMVEISGTYKKNYTAINDFYASALSAIRESNPKRIVIFPPVNLSNPDYLQYLQLPKDKYTMVEWHFYAAGPTKDSTNKKYWNDGSTAQERANITDPINTAVNWMQQTGYVTWVGAWMAGNYNKGNDFDIPAQVAFASFMTRSLDAYNIPWSVNAGNKYYDYANNVWFTETPDAAGIPVRDVILDPDAIGLYDGDNYAGNAFRLSEGNYTLSDLQSIGINQDNIKSIMVPFDFKVELYTEDNFGGTKMTYTTTSKGLTGTIGSIKVVNLHSYN</sequence>
<keyword evidence="12" id="KW-1185">Reference proteome</keyword>